<name>A0AAD7WR05_9TELE</name>
<feature type="compositionally biased region" description="Polar residues" evidence="1">
    <location>
        <begin position="47"/>
        <end position="56"/>
    </location>
</feature>
<keyword evidence="3" id="KW-1185">Reference proteome</keyword>
<sequence length="95" mass="10822">MCPGAFLVCGAVHLVCPRSVQSGVETESDRSSVRRAHLSLPLPAARASTQEISASHPSVKRARPLHSPLVPFHRERRWRQELEFSKQLFHRCERR</sequence>
<dbReference type="EMBL" id="JAINUG010000046">
    <property type="protein sequence ID" value="KAJ8405855.1"/>
    <property type="molecule type" value="Genomic_DNA"/>
</dbReference>
<protein>
    <submittedName>
        <fullName evidence="2">Uncharacterized protein</fullName>
    </submittedName>
</protein>
<evidence type="ECO:0000256" key="1">
    <source>
        <dbReference type="SAM" id="MobiDB-lite"/>
    </source>
</evidence>
<dbReference type="Proteomes" id="UP001221898">
    <property type="component" value="Unassembled WGS sequence"/>
</dbReference>
<proteinExistence type="predicted"/>
<dbReference type="AlphaFoldDB" id="A0AAD7WR05"/>
<accession>A0AAD7WR05</accession>
<comment type="caution">
    <text evidence="2">The sequence shown here is derived from an EMBL/GenBank/DDBJ whole genome shotgun (WGS) entry which is preliminary data.</text>
</comment>
<evidence type="ECO:0000313" key="3">
    <source>
        <dbReference type="Proteomes" id="UP001221898"/>
    </source>
</evidence>
<evidence type="ECO:0000313" key="2">
    <source>
        <dbReference type="EMBL" id="KAJ8405855.1"/>
    </source>
</evidence>
<reference evidence="2" key="1">
    <citation type="journal article" date="2023" name="Science">
        <title>Genome structures resolve the early diversification of teleost fishes.</title>
        <authorList>
            <person name="Parey E."/>
            <person name="Louis A."/>
            <person name="Montfort J."/>
            <person name="Bouchez O."/>
            <person name="Roques C."/>
            <person name="Iampietro C."/>
            <person name="Lluch J."/>
            <person name="Castinel A."/>
            <person name="Donnadieu C."/>
            <person name="Desvignes T."/>
            <person name="Floi Bucao C."/>
            <person name="Jouanno E."/>
            <person name="Wen M."/>
            <person name="Mejri S."/>
            <person name="Dirks R."/>
            <person name="Jansen H."/>
            <person name="Henkel C."/>
            <person name="Chen W.J."/>
            <person name="Zahm M."/>
            <person name="Cabau C."/>
            <person name="Klopp C."/>
            <person name="Thompson A.W."/>
            <person name="Robinson-Rechavi M."/>
            <person name="Braasch I."/>
            <person name="Lecointre G."/>
            <person name="Bobe J."/>
            <person name="Postlethwait J.H."/>
            <person name="Berthelot C."/>
            <person name="Roest Crollius H."/>
            <person name="Guiguen Y."/>
        </authorList>
    </citation>
    <scope>NUCLEOTIDE SEQUENCE</scope>
    <source>
        <strain evidence="2">NC1722</strain>
    </source>
</reference>
<organism evidence="2 3">
    <name type="scientific">Aldrovandia affinis</name>
    <dbReference type="NCBI Taxonomy" id="143900"/>
    <lineage>
        <taxon>Eukaryota</taxon>
        <taxon>Metazoa</taxon>
        <taxon>Chordata</taxon>
        <taxon>Craniata</taxon>
        <taxon>Vertebrata</taxon>
        <taxon>Euteleostomi</taxon>
        <taxon>Actinopterygii</taxon>
        <taxon>Neopterygii</taxon>
        <taxon>Teleostei</taxon>
        <taxon>Notacanthiformes</taxon>
        <taxon>Halosauridae</taxon>
        <taxon>Aldrovandia</taxon>
    </lineage>
</organism>
<feature type="region of interest" description="Disordered" evidence="1">
    <location>
        <begin position="44"/>
        <end position="66"/>
    </location>
</feature>
<gene>
    <name evidence="2" type="ORF">AAFF_G00312920</name>
</gene>